<dbReference type="Gene3D" id="3.20.20.80">
    <property type="entry name" value="Glycosidases"/>
    <property type="match status" value="1"/>
</dbReference>
<dbReference type="EMBL" id="JALLBG020000197">
    <property type="protein sequence ID" value="KAL3759724.1"/>
    <property type="molecule type" value="Genomic_DNA"/>
</dbReference>
<protein>
    <recommendedName>
        <fullName evidence="1">Glycosyl hydrolase family 31 C-terminal domain-containing protein</fullName>
    </recommendedName>
</protein>
<reference evidence="2 3" key="1">
    <citation type="submission" date="2024-10" db="EMBL/GenBank/DDBJ databases">
        <title>Updated reference genomes for cyclostephanoid diatoms.</title>
        <authorList>
            <person name="Roberts W.R."/>
            <person name="Alverson A.J."/>
        </authorList>
    </citation>
    <scope>NUCLEOTIDE SEQUENCE [LARGE SCALE GENOMIC DNA]</scope>
    <source>
        <strain evidence="2 3">AJA232-27</strain>
    </source>
</reference>
<evidence type="ECO:0000259" key="1">
    <source>
        <dbReference type="Pfam" id="PF21365"/>
    </source>
</evidence>
<dbReference type="Gene3D" id="2.60.40.1180">
    <property type="entry name" value="Golgi alpha-mannosidase II"/>
    <property type="match status" value="1"/>
</dbReference>
<evidence type="ECO:0000313" key="3">
    <source>
        <dbReference type="Proteomes" id="UP001530293"/>
    </source>
</evidence>
<dbReference type="InterPro" id="IPR048395">
    <property type="entry name" value="Glyco_hydro_31_C"/>
</dbReference>
<accession>A0ABD3M6W0</accession>
<name>A0ABD3M6W0_9STRA</name>
<dbReference type="AlphaFoldDB" id="A0ABD3M6W0"/>
<evidence type="ECO:0000313" key="2">
    <source>
        <dbReference type="EMBL" id="KAL3759724.1"/>
    </source>
</evidence>
<dbReference type="InterPro" id="IPR013780">
    <property type="entry name" value="Glyco_hydro_b"/>
</dbReference>
<dbReference type="Pfam" id="PF21365">
    <property type="entry name" value="Glyco_hydro_31_3rd"/>
    <property type="match status" value="1"/>
</dbReference>
<dbReference type="InterPro" id="IPR052990">
    <property type="entry name" value="Sulfoquinovosidase_GH31"/>
</dbReference>
<keyword evidence="3" id="KW-1185">Reference proteome</keyword>
<feature type="domain" description="Glycosyl hydrolase family 31 C-terminal" evidence="1">
    <location>
        <begin position="178"/>
        <end position="277"/>
    </location>
</feature>
<dbReference type="PANTHER" id="PTHR46959:SF2">
    <property type="entry name" value="SULFOQUINOVOSIDASE"/>
    <property type="match status" value="1"/>
</dbReference>
<sequence>MVFLTPKVNRDILSDAGREGDAFFIMDAAYSSTATHAGCTCLGDYIADFCNDGCTGENGSDILRAVLNGLLNGGFSGLTNGHCAVNLSVPRCLSNAIGHTIDSRSREMICRWLEMTAFTALFRTHDGDYGTRECGGKSSLLSAHDDEIVMRSLARWSHVFVALSEYRLRLLNEASFKGYPVVRHPMLHFPNDAKFAGTGSGRKDDIISRTCSSSFMMGDLIYVAPVLKCGVVKRKVYLPAGAWTHLWSGDEVAGPHNFGKIVEVPAPIGEPPVFIRDCETMNKFVAILRKKRIIKTNKKSPGMKSTLISSMRRR</sequence>
<organism evidence="2 3">
    <name type="scientific">Discostella pseudostelligera</name>
    <dbReference type="NCBI Taxonomy" id="259834"/>
    <lineage>
        <taxon>Eukaryota</taxon>
        <taxon>Sar</taxon>
        <taxon>Stramenopiles</taxon>
        <taxon>Ochrophyta</taxon>
        <taxon>Bacillariophyta</taxon>
        <taxon>Coscinodiscophyceae</taxon>
        <taxon>Thalassiosirophycidae</taxon>
        <taxon>Stephanodiscales</taxon>
        <taxon>Stephanodiscaceae</taxon>
        <taxon>Discostella</taxon>
    </lineage>
</organism>
<gene>
    <name evidence="2" type="ORF">ACHAWU_008218</name>
</gene>
<dbReference type="Proteomes" id="UP001530293">
    <property type="component" value="Unassembled WGS sequence"/>
</dbReference>
<dbReference type="SUPFAM" id="SSF51011">
    <property type="entry name" value="Glycosyl hydrolase domain"/>
    <property type="match status" value="1"/>
</dbReference>
<proteinExistence type="predicted"/>
<dbReference type="PANTHER" id="PTHR46959">
    <property type="entry name" value="SULFOQUINOVOSIDASE"/>
    <property type="match status" value="1"/>
</dbReference>
<comment type="caution">
    <text evidence="2">The sequence shown here is derived from an EMBL/GenBank/DDBJ whole genome shotgun (WGS) entry which is preliminary data.</text>
</comment>